<dbReference type="PANTHER" id="PTHR43214">
    <property type="entry name" value="TWO-COMPONENT RESPONSE REGULATOR"/>
    <property type="match status" value="1"/>
</dbReference>
<dbReference type="SUPFAM" id="SSF46894">
    <property type="entry name" value="C-terminal effector domain of the bipartite response regulators"/>
    <property type="match status" value="1"/>
</dbReference>
<keyword evidence="1" id="KW-0805">Transcription regulation</keyword>
<evidence type="ECO:0000256" key="1">
    <source>
        <dbReference type="ARBA" id="ARBA00023015"/>
    </source>
</evidence>
<dbReference type="Gene3D" id="1.10.10.10">
    <property type="entry name" value="Winged helix-like DNA-binding domain superfamily/Winged helix DNA-binding domain"/>
    <property type="match status" value="1"/>
</dbReference>
<keyword evidence="2" id="KW-0238">DNA-binding</keyword>
<name>A0AAV5AXN0_9ACTN</name>
<dbReference type="PANTHER" id="PTHR43214:SF24">
    <property type="entry name" value="TRANSCRIPTIONAL REGULATORY PROTEIN NARL-RELATED"/>
    <property type="match status" value="1"/>
</dbReference>
<feature type="transmembrane region" description="Helical" evidence="4">
    <location>
        <begin position="94"/>
        <end position="116"/>
    </location>
</feature>
<dbReference type="GO" id="GO:0003677">
    <property type="term" value="F:DNA binding"/>
    <property type="evidence" value="ECO:0007669"/>
    <property type="project" value="UniProtKB-KW"/>
</dbReference>
<dbReference type="InterPro" id="IPR039420">
    <property type="entry name" value="WalR-like"/>
</dbReference>
<gene>
    <name evidence="6" type="ORF">ATOP_02320</name>
</gene>
<organism evidence="6 7">
    <name type="scientific">Granulimonas faecalis</name>
    <dbReference type="NCBI Taxonomy" id="2894155"/>
    <lineage>
        <taxon>Bacteria</taxon>
        <taxon>Bacillati</taxon>
        <taxon>Actinomycetota</taxon>
        <taxon>Coriobacteriia</taxon>
        <taxon>Coriobacteriales</taxon>
        <taxon>Kribbibacteriaceae</taxon>
        <taxon>Granulimonas</taxon>
    </lineage>
</organism>
<dbReference type="PRINTS" id="PR00038">
    <property type="entry name" value="HTHLUXR"/>
</dbReference>
<proteinExistence type="predicted"/>
<dbReference type="InterPro" id="IPR000792">
    <property type="entry name" value="Tscrpt_reg_LuxR_C"/>
</dbReference>
<dbReference type="SMART" id="SM00421">
    <property type="entry name" value="HTH_LUXR"/>
    <property type="match status" value="1"/>
</dbReference>
<dbReference type="AlphaFoldDB" id="A0AAV5AXN0"/>
<dbReference type="EMBL" id="BQKC01000001">
    <property type="protein sequence ID" value="GJM54577.1"/>
    <property type="molecule type" value="Genomic_DNA"/>
</dbReference>
<feature type="transmembrane region" description="Helical" evidence="4">
    <location>
        <begin position="59"/>
        <end position="82"/>
    </location>
</feature>
<protein>
    <recommendedName>
        <fullName evidence="5">HTH luxR-type domain-containing protein</fullName>
    </recommendedName>
</protein>
<evidence type="ECO:0000313" key="6">
    <source>
        <dbReference type="EMBL" id="GJM54577.1"/>
    </source>
</evidence>
<dbReference type="Proteomes" id="UP001055025">
    <property type="component" value="Unassembled WGS sequence"/>
</dbReference>
<sequence length="240" mass="25195">MAAMPVDRTMNHAVALTLGIAAQLLSPALEPYAPAFLAALCLACLLDLARPRWRDAVTAAALALLALWGPFAAFGPLVAALAASSRRRWVRLAWLAPAAVSLAPMGPTAAAGLALLEAVAFTLAVRSEASAAERVALTALRDGLRERVIALGEENTALADEAARPVAAPAAEAALEGLTDRERSVLALVAEGLDNREVAGRLYLSEGTVRNHVSAILRKKELRNRAQLVSLYYRGPVVAP</sequence>
<evidence type="ECO:0000256" key="3">
    <source>
        <dbReference type="ARBA" id="ARBA00023163"/>
    </source>
</evidence>
<dbReference type="GO" id="GO:0006355">
    <property type="term" value="P:regulation of DNA-templated transcription"/>
    <property type="evidence" value="ECO:0007669"/>
    <property type="project" value="InterPro"/>
</dbReference>
<keyword evidence="4" id="KW-1133">Transmembrane helix</keyword>
<dbReference type="CDD" id="cd06170">
    <property type="entry name" value="LuxR_C_like"/>
    <property type="match status" value="1"/>
</dbReference>
<dbReference type="PROSITE" id="PS00622">
    <property type="entry name" value="HTH_LUXR_1"/>
    <property type="match status" value="1"/>
</dbReference>
<accession>A0AAV5AXN0</accession>
<keyword evidence="4" id="KW-0472">Membrane</keyword>
<comment type="caution">
    <text evidence="6">The sequence shown here is derived from an EMBL/GenBank/DDBJ whole genome shotgun (WGS) entry which is preliminary data.</text>
</comment>
<evidence type="ECO:0000256" key="4">
    <source>
        <dbReference type="SAM" id="Phobius"/>
    </source>
</evidence>
<feature type="domain" description="HTH luxR-type" evidence="5">
    <location>
        <begin position="171"/>
        <end position="236"/>
    </location>
</feature>
<evidence type="ECO:0000256" key="2">
    <source>
        <dbReference type="ARBA" id="ARBA00023125"/>
    </source>
</evidence>
<evidence type="ECO:0000259" key="5">
    <source>
        <dbReference type="PROSITE" id="PS50043"/>
    </source>
</evidence>
<dbReference type="PROSITE" id="PS50043">
    <property type="entry name" value="HTH_LUXR_2"/>
    <property type="match status" value="1"/>
</dbReference>
<evidence type="ECO:0000313" key="7">
    <source>
        <dbReference type="Proteomes" id="UP001055025"/>
    </source>
</evidence>
<dbReference type="InterPro" id="IPR036388">
    <property type="entry name" value="WH-like_DNA-bd_sf"/>
</dbReference>
<dbReference type="Pfam" id="PF00196">
    <property type="entry name" value="GerE"/>
    <property type="match status" value="1"/>
</dbReference>
<keyword evidence="3" id="KW-0804">Transcription</keyword>
<keyword evidence="7" id="KW-1185">Reference proteome</keyword>
<reference evidence="6" key="1">
    <citation type="journal article" date="2022" name="Int. J. Syst. Evol. Microbiol.">
        <title>Granulimonas faecalis gen. nov., sp. nov., and Leptogranulimonas caecicola gen. nov., sp. nov., novel lactate-producing Atopobiaceae bacteria isolated from mouse intestines, and an emended description of the family Atopobiaceae.</title>
        <authorList>
            <person name="Morinaga K."/>
            <person name="Kusada H."/>
            <person name="Sakamoto S."/>
            <person name="Murakami T."/>
            <person name="Toyoda A."/>
            <person name="Mori H."/>
            <person name="Meng X.Y."/>
            <person name="Takashino M."/>
            <person name="Murotomi K."/>
            <person name="Tamaki H."/>
        </authorList>
    </citation>
    <scope>NUCLEOTIDE SEQUENCE</scope>
    <source>
        <strain evidence="6">OPF53</strain>
    </source>
</reference>
<dbReference type="InterPro" id="IPR016032">
    <property type="entry name" value="Sig_transdc_resp-reg_C-effctor"/>
</dbReference>
<keyword evidence="4" id="KW-0812">Transmembrane</keyword>